<sequence>MRMARNYIDNLPEEAKKGLQEKAEQGMWPTKASLGCLAVCRPEHLG</sequence>
<proteinExistence type="predicted"/>
<protein>
    <submittedName>
        <fullName evidence="1">Uncharacterized protein</fullName>
    </submittedName>
</protein>
<reference evidence="1" key="1">
    <citation type="submission" date="2006-09" db="EMBL/GenBank/DDBJ databases">
        <title>Complete sequence of Rhodopseudomonas palustris BisA53.</title>
        <authorList>
            <consortium name="US DOE Joint Genome Institute"/>
            <person name="Copeland A."/>
            <person name="Lucas S."/>
            <person name="Lapidus A."/>
            <person name="Barry K."/>
            <person name="Detter J.C."/>
            <person name="Glavina del Rio T."/>
            <person name="Hammon N."/>
            <person name="Israni S."/>
            <person name="Dalin E."/>
            <person name="Tice H."/>
            <person name="Pitluck S."/>
            <person name="Chain P."/>
            <person name="Malfatti S."/>
            <person name="Shin M."/>
            <person name="Vergez L."/>
            <person name="Schmutz J."/>
            <person name="Larimer F."/>
            <person name="Land M."/>
            <person name="Hauser L."/>
            <person name="Pelletier D.A."/>
            <person name="Kyrpides N."/>
            <person name="Kim E."/>
            <person name="Harwood C.S."/>
            <person name="Oda Y."/>
            <person name="Richardson P."/>
        </authorList>
    </citation>
    <scope>NUCLEOTIDE SEQUENCE [LARGE SCALE GENOMIC DNA]</scope>
    <source>
        <strain evidence="1">BisA53</strain>
    </source>
</reference>
<evidence type="ECO:0000313" key="1">
    <source>
        <dbReference type="EMBL" id="ABJ07986.1"/>
    </source>
</evidence>
<dbReference type="HOGENOM" id="CLU_3188360_0_0_5"/>
<name>Q07J98_RHOP5</name>
<gene>
    <name evidence="1" type="ordered locus">RPE_4060</name>
</gene>
<dbReference type="EMBL" id="CP000463">
    <property type="protein sequence ID" value="ABJ07986.1"/>
    <property type="molecule type" value="Genomic_DNA"/>
</dbReference>
<dbReference type="KEGG" id="rpe:RPE_4060"/>
<organism evidence="1">
    <name type="scientific">Rhodopseudomonas palustris (strain BisA53)</name>
    <dbReference type="NCBI Taxonomy" id="316055"/>
    <lineage>
        <taxon>Bacteria</taxon>
        <taxon>Pseudomonadati</taxon>
        <taxon>Pseudomonadota</taxon>
        <taxon>Alphaproteobacteria</taxon>
        <taxon>Hyphomicrobiales</taxon>
        <taxon>Nitrobacteraceae</taxon>
        <taxon>Rhodopseudomonas</taxon>
    </lineage>
</organism>
<accession>Q07J98</accession>
<dbReference type="AlphaFoldDB" id="Q07J98"/>